<feature type="region of interest" description="Disordered" evidence="1">
    <location>
        <begin position="1077"/>
        <end position="1096"/>
    </location>
</feature>
<dbReference type="RefSeq" id="WP_339382104.1">
    <property type="nucleotide sequence ID" value="NZ_CAWNJS010000001.1"/>
</dbReference>
<name>A0A1Z4NAJ0_9CYAN</name>
<dbReference type="InterPro" id="IPR011050">
    <property type="entry name" value="Pectin_lyase_fold/virulence"/>
</dbReference>
<dbReference type="Gene3D" id="2.160.20.10">
    <property type="entry name" value="Single-stranded right-handed beta-helix, Pectin lyase-like"/>
    <property type="match status" value="3"/>
</dbReference>
<dbReference type="InterPro" id="IPR008638">
    <property type="entry name" value="FhaB/CdiA-like_TPS"/>
</dbReference>
<dbReference type="NCBIfam" id="TIGR01901">
    <property type="entry name" value="adhes_NPXG"/>
    <property type="match status" value="1"/>
</dbReference>
<dbReference type="Pfam" id="PF05860">
    <property type="entry name" value="TPS"/>
    <property type="match status" value="1"/>
</dbReference>
<accession>A0A1Z4NAJ0</accession>
<organism evidence="3 4">
    <name type="scientific">Tolypothrix tenuis PCC 7101</name>
    <dbReference type="NCBI Taxonomy" id="231146"/>
    <lineage>
        <taxon>Bacteria</taxon>
        <taxon>Bacillati</taxon>
        <taxon>Cyanobacteriota</taxon>
        <taxon>Cyanophyceae</taxon>
        <taxon>Nostocales</taxon>
        <taxon>Tolypothrichaceae</taxon>
        <taxon>Tolypothrix</taxon>
    </lineage>
</organism>
<feature type="compositionally biased region" description="Polar residues" evidence="1">
    <location>
        <begin position="707"/>
        <end position="716"/>
    </location>
</feature>
<dbReference type="SMART" id="SM00912">
    <property type="entry name" value="Haemagg_act"/>
    <property type="match status" value="1"/>
</dbReference>
<dbReference type="SUPFAM" id="SSF51126">
    <property type="entry name" value="Pectin lyase-like"/>
    <property type="match status" value="6"/>
</dbReference>
<evidence type="ECO:0000259" key="2">
    <source>
        <dbReference type="SMART" id="SM00912"/>
    </source>
</evidence>
<evidence type="ECO:0000313" key="3">
    <source>
        <dbReference type="EMBL" id="BAZ02748.1"/>
    </source>
</evidence>
<feature type="compositionally biased region" description="Polar residues" evidence="1">
    <location>
        <begin position="1077"/>
        <end position="1095"/>
    </location>
</feature>
<keyword evidence="4" id="KW-1185">Reference proteome</keyword>
<sequence length="1126" mass="116070">MWHFLEISSASLLLECRGAILQGYKTLLLASIIFSPFTGSQWPVLAQSNLVPDNTLGSESSRVINSSSNEFILGGAQREQNLFHSFREFNVGENRGAYFFVFDPSIQNILARVTGSNRSDILGILGTRQVIDGNLFRSNANLFVMNPNGILFGENARLDVGASFVATTANGIQFGTQGNFSATNPQTPGVLTVNPSALFFNQITQNAAIQNNASLSVSEGNSLLLIGGNVNINGGILFAPGGRVELGGLTEKGNIEIQKDGDIFSLTFPNQLQRGNLSLNNSAQVYVVSTGGGSIAFNSQNIDISGASQIFAGILRNSETVAGDINLNATEAIKVEQNSFIGNLVTFGNGGDININANTFSIFGSRVSTRTSGEGNGGNLTINTKDLLVQDGAQISAGTLGLGNSGNLNVNASNSVKVIGVTGNNIRSTLASQALEGSDGNAGTLTINTKDLLVQDGAQISAGTFAAGNGGQLTINATNSVQVLGSSGLFAAAERNSTGDSGDLTITTKKLLLSDNARVSVAMGGVGKAGNLNINTQNLLVNNGGQISAGLFGSGRGGNLIVNAEEVQLIGRSDDGRFGSGLFTSADPDSIGSAGDLTINTQNLLVQDGALIGADTFGRGNGGNLTVNASGKVELIGTSDDGRFGSGLFAQQKETGGIGNAGNLKVNTQNLIVRDGAQISTATFGAGRGGNLTINASGKVQLIGRSADNSSPSGLNSAAARGSTGDAGDLTINAQDLFIRDGAEVITATRGAGNGGNLTINALGKVELIGRSTENIYGSALRTSVGPSAKGNAGNLIINTNDLFVRNGSQISVGVFGAGKGGNLIVNAMRKVEITEESTNNFFSSGLFGQTESGTTGDAGDLTINTPELLAENGAGISVQSFGTGNAGILNINAASIRLNNNALITANTQSVNKTPNREQATINLNTENLLLRRNSNITTNAQGENVIGGNININTKSLIALENSDIGANSTDFRGGRVSIMARTIFGTQARNTRTSESDITATGATPELIGTTEVNSPDNSSIQNNLGKLPQTAIDINALIANSCIARRNQQQNGSFFITGSGGVAVRPGDAPLPSYSTGDIQPIPTESTTLPTQKRPWQIGDRVVEPTGVYELPNGKLVLGKEC</sequence>
<evidence type="ECO:0000256" key="1">
    <source>
        <dbReference type="SAM" id="MobiDB-lite"/>
    </source>
</evidence>
<gene>
    <name evidence="3" type="ORF">NIES37_67610</name>
</gene>
<dbReference type="Proteomes" id="UP000218785">
    <property type="component" value="Chromosome"/>
</dbReference>
<reference evidence="3 4" key="1">
    <citation type="submission" date="2017-06" db="EMBL/GenBank/DDBJ databases">
        <title>Genome sequencing of cyanobaciteial culture collection at National Institute for Environmental Studies (NIES).</title>
        <authorList>
            <person name="Hirose Y."/>
            <person name="Shimura Y."/>
            <person name="Fujisawa T."/>
            <person name="Nakamura Y."/>
            <person name="Kawachi M."/>
        </authorList>
    </citation>
    <scope>NUCLEOTIDE SEQUENCE [LARGE SCALE GENOMIC DNA]</scope>
    <source>
        <strain evidence="3 4">NIES-37</strain>
    </source>
</reference>
<dbReference type="KEGG" id="ttq:NIES37_67610"/>
<proteinExistence type="predicted"/>
<feature type="domain" description="Filamentous haemagglutinin FhaB/tRNA nuclease CdiA-like TPS" evidence="2">
    <location>
        <begin position="53"/>
        <end position="175"/>
    </location>
</feature>
<evidence type="ECO:0000313" key="4">
    <source>
        <dbReference type="Proteomes" id="UP000218785"/>
    </source>
</evidence>
<feature type="region of interest" description="Disordered" evidence="1">
    <location>
        <begin position="705"/>
        <end position="724"/>
    </location>
</feature>
<dbReference type="AlphaFoldDB" id="A0A1Z4NAJ0"/>
<protein>
    <submittedName>
        <fullName evidence="3">Filamentous hemagglutinin-like protein</fullName>
    </submittedName>
</protein>
<dbReference type="InterPro" id="IPR012334">
    <property type="entry name" value="Pectin_lyas_fold"/>
</dbReference>
<dbReference type="EMBL" id="AP018248">
    <property type="protein sequence ID" value="BAZ02748.1"/>
    <property type="molecule type" value="Genomic_DNA"/>
</dbReference>